<dbReference type="SUPFAM" id="SSF52540">
    <property type="entry name" value="P-loop containing nucleoside triphosphate hydrolases"/>
    <property type="match status" value="1"/>
</dbReference>
<dbReference type="InterPro" id="IPR003593">
    <property type="entry name" value="AAA+_ATPase"/>
</dbReference>
<gene>
    <name evidence="4" type="ORF">L5G33_02655</name>
</gene>
<evidence type="ECO:0000313" key="4">
    <source>
        <dbReference type="EMBL" id="MCF8587367.1"/>
    </source>
</evidence>
<dbReference type="EMBL" id="JAKKOR010000001">
    <property type="protein sequence ID" value="MCF8587367.1"/>
    <property type="molecule type" value="Genomic_DNA"/>
</dbReference>
<sequence>MVKPHSAVAVRASGLTCAVGGRDVVTDIDFCVPSGARLAIVGPNGAGKTTLLRTLAGIARPARGSVAFDGVDVASMRTRRRALSVAYVGQEDQPSGDLTVTEAVGLGRTPHRGPWSVADRSDRSIIDDALTAVGMLAYADRACTDLSGGERHRVTIARALAQCVPALVLDEPTNHLDAAWRLRLMDLIDSLPCTVVAAVHDLDLVLRHFDLVAVVCDGTLRSFGAPVEVLSPELVHDVFAVRGDVVGHPVTDLPHLLLTEATPFAASLPKESP</sequence>
<dbReference type="SMART" id="SM00382">
    <property type="entry name" value="AAA"/>
    <property type="match status" value="1"/>
</dbReference>
<dbReference type="PROSITE" id="PS50893">
    <property type="entry name" value="ABC_TRANSPORTER_2"/>
    <property type="match status" value="1"/>
</dbReference>
<protein>
    <submittedName>
        <fullName evidence="4">ABC transporter ATP-binding protein</fullName>
    </submittedName>
</protein>
<comment type="caution">
    <text evidence="4">The sequence shown here is derived from an EMBL/GenBank/DDBJ whole genome shotgun (WGS) entry which is preliminary data.</text>
</comment>
<dbReference type="Proteomes" id="UP001200110">
    <property type="component" value="Unassembled WGS sequence"/>
</dbReference>
<name>A0ABS9IPA1_9ACTN</name>
<dbReference type="PANTHER" id="PTHR42794">
    <property type="entry name" value="HEMIN IMPORT ATP-BINDING PROTEIN HMUV"/>
    <property type="match status" value="1"/>
</dbReference>
<evidence type="ECO:0000313" key="5">
    <source>
        <dbReference type="Proteomes" id="UP001200110"/>
    </source>
</evidence>
<dbReference type="InterPro" id="IPR027417">
    <property type="entry name" value="P-loop_NTPase"/>
</dbReference>
<evidence type="ECO:0000256" key="1">
    <source>
        <dbReference type="ARBA" id="ARBA00022741"/>
    </source>
</evidence>
<keyword evidence="2 4" id="KW-0067">ATP-binding</keyword>
<organism evidence="4 5">
    <name type="scientific">Gordonia liuliyuniae</name>
    <dbReference type="NCBI Taxonomy" id="2911517"/>
    <lineage>
        <taxon>Bacteria</taxon>
        <taxon>Bacillati</taxon>
        <taxon>Actinomycetota</taxon>
        <taxon>Actinomycetes</taxon>
        <taxon>Mycobacteriales</taxon>
        <taxon>Gordoniaceae</taxon>
        <taxon>Gordonia</taxon>
    </lineage>
</organism>
<evidence type="ECO:0000259" key="3">
    <source>
        <dbReference type="PROSITE" id="PS50893"/>
    </source>
</evidence>
<evidence type="ECO:0000256" key="2">
    <source>
        <dbReference type="ARBA" id="ARBA00022840"/>
    </source>
</evidence>
<dbReference type="GO" id="GO:0005524">
    <property type="term" value="F:ATP binding"/>
    <property type="evidence" value="ECO:0007669"/>
    <property type="project" value="UniProtKB-KW"/>
</dbReference>
<dbReference type="PANTHER" id="PTHR42794:SF2">
    <property type="entry name" value="ABC TRANSPORTER ATP-BINDING PROTEIN"/>
    <property type="match status" value="1"/>
</dbReference>
<feature type="domain" description="ABC transporter" evidence="3">
    <location>
        <begin position="10"/>
        <end position="242"/>
    </location>
</feature>
<accession>A0ABS9IPA1</accession>
<keyword evidence="5" id="KW-1185">Reference proteome</keyword>
<dbReference type="Pfam" id="PF00005">
    <property type="entry name" value="ABC_tran"/>
    <property type="match status" value="1"/>
</dbReference>
<dbReference type="Gene3D" id="3.40.50.300">
    <property type="entry name" value="P-loop containing nucleotide triphosphate hydrolases"/>
    <property type="match status" value="1"/>
</dbReference>
<proteinExistence type="predicted"/>
<keyword evidence="1" id="KW-0547">Nucleotide-binding</keyword>
<reference evidence="4 5" key="1">
    <citation type="submission" date="2022-01" db="EMBL/GenBank/DDBJ databases">
        <authorList>
            <person name="Huang Y."/>
        </authorList>
    </citation>
    <scope>NUCLEOTIDE SEQUENCE [LARGE SCALE GENOMIC DNA]</scope>
    <source>
        <strain evidence="4 5">HY366</strain>
    </source>
</reference>
<dbReference type="InterPro" id="IPR003439">
    <property type="entry name" value="ABC_transporter-like_ATP-bd"/>
</dbReference>